<dbReference type="InterPro" id="IPR042176">
    <property type="entry name" value="Pantoate_ligase_C"/>
</dbReference>
<dbReference type="HAMAP" id="MF_00158">
    <property type="entry name" value="PanC"/>
    <property type="match status" value="1"/>
</dbReference>
<feature type="binding site" evidence="8">
    <location>
        <position position="63"/>
    </location>
    <ligand>
        <name>beta-alanine</name>
        <dbReference type="ChEBI" id="CHEBI:57966"/>
    </ligand>
</feature>
<gene>
    <name evidence="8" type="primary">panC</name>
    <name evidence="9" type="ORF">EOI86_10185</name>
</gene>
<evidence type="ECO:0000256" key="8">
    <source>
        <dbReference type="HAMAP-Rule" id="MF_00158"/>
    </source>
</evidence>
<comment type="caution">
    <text evidence="9">The sequence shown here is derived from an EMBL/GenBank/DDBJ whole genome shotgun (WGS) entry which is preliminary data.</text>
</comment>
<dbReference type="EMBL" id="SADE01000001">
    <property type="protein sequence ID" value="RVU39570.1"/>
    <property type="molecule type" value="Genomic_DNA"/>
</dbReference>
<dbReference type="SUPFAM" id="SSF52374">
    <property type="entry name" value="Nucleotidylyl transferase"/>
    <property type="match status" value="1"/>
</dbReference>
<dbReference type="OrthoDB" id="9773087at2"/>
<evidence type="ECO:0000256" key="3">
    <source>
        <dbReference type="ARBA" id="ARBA00022598"/>
    </source>
</evidence>
<organism evidence="9 10">
    <name type="scientific">Hwanghaeella grinnelliae</name>
    <dbReference type="NCBI Taxonomy" id="2500179"/>
    <lineage>
        <taxon>Bacteria</taxon>
        <taxon>Pseudomonadati</taxon>
        <taxon>Pseudomonadota</taxon>
        <taxon>Alphaproteobacteria</taxon>
        <taxon>Rhodospirillales</taxon>
        <taxon>Rhodospirillaceae</taxon>
        <taxon>Hwanghaeella</taxon>
    </lineage>
</organism>
<feature type="active site" description="Proton donor" evidence="8">
    <location>
        <position position="39"/>
    </location>
</feature>
<dbReference type="GO" id="GO:0015940">
    <property type="term" value="P:pantothenate biosynthetic process"/>
    <property type="evidence" value="ECO:0007669"/>
    <property type="project" value="UniProtKB-UniRule"/>
</dbReference>
<keyword evidence="5 8" id="KW-0547">Nucleotide-binding</keyword>
<comment type="catalytic activity">
    <reaction evidence="7 8">
        <text>(R)-pantoate + beta-alanine + ATP = (R)-pantothenate + AMP + diphosphate + H(+)</text>
        <dbReference type="Rhea" id="RHEA:10912"/>
        <dbReference type="ChEBI" id="CHEBI:15378"/>
        <dbReference type="ChEBI" id="CHEBI:15980"/>
        <dbReference type="ChEBI" id="CHEBI:29032"/>
        <dbReference type="ChEBI" id="CHEBI:30616"/>
        <dbReference type="ChEBI" id="CHEBI:33019"/>
        <dbReference type="ChEBI" id="CHEBI:57966"/>
        <dbReference type="ChEBI" id="CHEBI:456215"/>
        <dbReference type="EC" id="6.3.2.1"/>
    </reaction>
</comment>
<feature type="binding site" evidence="8">
    <location>
        <position position="178"/>
    </location>
    <ligand>
        <name>ATP</name>
        <dbReference type="ChEBI" id="CHEBI:30616"/>
    </ligand>
</feature>
<feature type="binding site" evidence="8">
    <location>
        <begin position="186"/>
        <end position="189"/>
    </location>
    <ligand>
        <name>ATP</name>
        <dbReference type="ChEBI" id="CHEBI:30616"/>
    </ligand>
</feature>
<comment type="similarity">
    <text evidence="2 8">Belongs to the pantothenate synthetase family.</text>
</comment>
<keyword evidence="3 8" id="KW-0436">Ligase</keyword>
<dbReference type="Gene3D" id="3.30.1300.10">
    <property type="entry name" value="Pantoate-beta-alanine ligase, C-terminal domain"/>
    <property type="match status" value="1"/>
</dbReference>
<evidence type="ECO:0000256" key="5">
    <source>
        <dbReference type="ARBA" id="ARBA00022741"/>
    </source>
</evidence>
<evidence type="ECO:0000256" key="4">
    <source>
        <dbReference type="ARBA" id="ARBA00022655"/>
    </source>
</evidence>
<evidence type="ECO:0000256" key="2">
    <source>
        <dbReference type="ARBA" id="ARBA00009256"/>
    </source>
</evidence>
<dbReference type="GO" id="GO:0004592">
    <property type="term" value="F:pantoate-beta-alanine ligase activity"/>
    <property type="evidence" value="ECO:0007669"/>
    <property type="project" value="UniProtKB-UniRule"/>
</dbReference>
<protein>
    <recommendedName>
        <fullName evidence="8">Pantothenate synthetase</fullName>
        <shortName evidence="8">PS</shortName>
        <ecNumber evidence="8">6.3.2.1</ecNumber>
    </recommendedName>
    <alternativeName>
        <fullName evidence="8">Pantoate--beta-alanine ligase</fullName>
    </alternativeName>
    <alternativeName>
        <fullName evidence="8">Pantoate-activating enzyme</fullName>
    </alternativeName>
</protein>
<dbReference type="CDD" id="cd00560">
    <property type="entry name" value="PanC"/>
    <property type="match status" value="1"/>
</dbReference>
<dbReference type="RefSeq" id="WP_127764941.1">
    <property type="nucleotide sequence ID" value="NZ_SADE01000001.1"/>
</dbReference>
<keyword evidence="6 8" id="KW-0067">ATP-binding</keyword>
<evidence type="ECO:0000313" key="9">
    <source>
        <dbReference type="EMBL" id="RVU39570.1"/>
    </source>
</evidence>
<dbReference type="AlphaFoldDB" id="A0A3S2VSM7"/>
<dbReference type="Proteomes" id="UP000287447">
    <property type="component" value="Unassembled WGS sequence"/>
</dbReference>
<evidence type="ECO:0000256" key="7">
    <source>
        <dbReference type="ARBA" id="ARBA00048258"/>
    </source>
</evidence>
<dbReference type="PANTHER" id="PTHR21299:SF1">
    <property type="entry name" value="PANTOATE--BETA-ALANINE LIGASE"/>
    <property type="match status" value="1"/>
</dbReference>
<accession>A0A3S2VSM7</accession>
<feature type="binding site" evidence="8">
    <location>
        <position position="63"/>
    </location>
    <ligand>
        <name>(R)-pantoate</name>
        <dbReference type="ChEBI" id="CHEBI:15980"/>
    </ligand>
</feature>
<dbReference type="NCBIfam" id="TIGR00018">
    <property type="entry name" value="panC"/>
    <property type="match status" value="1"/>
</dbReference>
<dbReference type="GO" id="GO:0005524">
    <property type="term" value="F:ATP binding"/>
    <property type="evidence" value="ECO:0007669"/>
    <property type="project" value="UniProtKB-KW"/>
</dbReference>
<dbReference type="EC" id="6.3.2.1" evidence="8"/>
<name>A0A3S2VSM7_9PROT</name>
<evidence type="ECO:0000256" key="1">
    <source>
        <dbReference type="ARBA" id="ARBA00004990"/>
    </source>
</evidence>
<comment type="pathway">
    <text evidence="1 8">Cofactor biosynthesis; (R)-pantothenate biosynthesis; (R)-pantothenate from (R)-pantoate and beta-alanine: step 1/1.</text>
</comment>
<dbReference type="InterPro" id="IPR003721">
    <property type="entry name" value="Pantoate_ligase"/>
</dbReference>
<keyword evidence="10" id="KW-1185">Reference proteome</keyword>
<dbReference type="GO" id="GO:0005829">
    <property type="term" value="C:cytosol"/>
    <property type="evidence" value="ECO:0007669"/>
    <property type="project" value="TreeGrafter"/>
</dbReference>
<dbReference type="PANTHER" id="PTHR21299">
    <property type="entry name" value="CYTIDYLATE KINASE/PANTOATE-BETA-ALANINE LIGASE"/>
    <property type="match status" value="1"/>
</dbReference>
<feature type="binding site" evidence="8">
    <location>
        <begin position="32"/>
        <end position="39"/>
    </location>
    <ligand>
        <name>ATP</name>
        <dbReference type="ChEBI" id="CHEBI:30616"/>
    </ligand>
</feature>
<comment type="miscellaneous">
    <text evidence="8">The reaction proceeds by a bi uni uni bi ping pong mechanism.</text>
</comment>
<comment type="subcellular location">
    <subcellularLocation>
        <location evidence="8">Cytoplasm</location>
    </subcellularLocation>
</comment>
<evidence type="ECO:0000313" key="10">
    <source>
        <dbReference type="Proteomes" id="UP000287447"/>
    </source>
</evidence>
<keyword evidence="8" id="KW-0963">Cytoplasm</keyword>
<dbReference type="InterPro" id="IPR014729">
    <property type="entry name" value="Rossmann-like_a/b/a_fold"/>
</dbReference>
<dbReference type="Gene3D" id="3.40.50.620">
    <property type="entry name" value="HUPs"/>
    <property type="match status" value="1"/>
</dbReference>
<dbReference type="UniPathway" id="UPA00028">
    <property type="reaction ID" value="UER00005"/>
</dbReference>
<evidence type="ECO:0000256" key="6">
    <source>
        <dbReference type="ARBA" id="ARBA00022840"/>
    </source>
</evidence>
<dbReference type="Pfam" id="PF02569">
    <property type="entry name" value="Pantoate_ligase"/>
    <property type="match status" value="1"/>
</dbReference>
<comment type="function">
    <text evidence="8">Catalyzes the condensation of pantoate with beta-alanine in an ATP-dependent reaction via a pantoyl-adenylate intermediate.</text>
</comment>
<sequence>MAVEIVRSRTGLRDIVAGWRMQGLRVGVVPTMGALHDGHLSLVRAALADTDRVIVTLFVNPKQFNSAADLAAYPRTENEDAAKLEPLGAHVLYVPDGEQMYPPGFATTVSVEGVSEGLCGAHRPGHFDGVSTVVTKLLLQTAGDFAYFGEKDFQQLQLVRRLATDLDIPTQILGCPTIREEDGLALSSRNVQLSAAERAIAPALAQALFAAADRIANGAPVIEEIEKARTRIVAAGYAEVEYLELRGEDDLQPMTALDRNGRLLVAAKLGATRLIDNVPVAYPGD</sequence>
<keyword evidence="4 8" id="KW-0566">Pantothenate biosynthesis</keyword>
<feature type="binding site" evidence="8">
    <location>
        <begin position="149"/>
        <end position="152"/>
    </location>
    <ligand>
        <name>ATP</name>
        <dbReference type="ChEBI" id="CHEBI:30616"/>
    </ligand>
</feature>
<reference evidence="10" key="1">
    <citation type="submission" date="2019-01" db="EMBL/GenBank/DDBJ databases">
        <title>Gri0909 isolated from a small marine red alga.</title>
        <authorList>
            <person name="Kim J."/>
            <person name="Jeong S.E."/>
            <person name="Jeon C.O."/>
        </authorList>
    </citation>
    <scope>NUCLEOTIDE SEQUENCE [LARGE SCALE GENOMIC DNA]</scope>
    <source>
        <strain evidence="10">Gri0909</strain>
    </source>
</reference>
<feature type="binding site" evidence="8">
    <location>
        <position position="155"/>
    </location>
    <ligand>
        <name>(R)-pantoate</name>
        <dbReference type="ChEBI" id="CHEBI:15980"/>
    </ligand>
</feature>
<proteinExistence type="inferred from homology"/>
<comment type="subunit">
    <text evidence="8">Homodimer.</text>
</comment>